<keyword evidence="4" id="KW-1185">Reference proteome</keyword>
<dbReference type="RefSeq" id="WP_281535188.1">
    <property type="nucleotide sequence ID" value="NZ_CP075584.1"/>
</dbReference>
<feature type="region of interest" description="Disordered" evidence="1">
    <location>
        <begin position="205"/>
        <end position="242"/>
    </location>
</feature>
<gene>
    <name evidence="3" type="ORF">KIV56_03510</name>
</gene>
<dbReference type="Proteomes" id="UP001212421">
    <property type="component" value="Chromosome"/>
</dbReference>
<accession>A0ABY7NJ28</accession>
<feature type="compositionally biased region" description="Low complexity" evidence="1">
    <location>
        <begin position="212"/>
        <end position="223"/>
    </location>
</feature>
<dbReference type="InterPro" id="IPR016181">
    <property type="entry name" value="Acyl_CoA_acyltransferase"/>
</dbReference>
<evidence type="ECO:0000313" key="3">
    <source>
        <dbReference type="EMBL" id="WBM80533.1"/>
    </source>
</evidence>
<evidence type="ECO:0000256" key="1">
    <source>
        <dbReference type="SAM" id="MobiDB-lite"/>
    </source>
</evidence>
<evidence type="ECO:0000259" key="2">
    <source>
        <dbReference type="PROSITE" id="PS51186"/>
    </source>
</evidence>
<dbReference type="InterPro" id="IPR000182">
    <property type="entry name" value="GNAT_dom"/>
</dbReference>
<name>A0ABY7NJ28_9MICO</name>
<evidence type="ECO:0000313" key="4">
    <source>
        <dbReference type="Proteomes" id="UP001212421"/>
    </source>
</evidence>
<organism evidence="3 4">
    <name type="scientific">Cryobacterium breve</name>
    <dbReference type="NCBI Taxonomy" id="1259258"/>
    <lineage>
        <taxon>Bacteria</taxon>
        <taxon>Bacillati</taxon>
        <taxon>Actinomycetota</taxon>
        <taxon>Actinomycetes</taxon>
        <taxon>Micrococcales</taxon>
        <taxon>Microbacteriaceae</taxon>
        <taxon>Cryobacterium</taxon>
    </lineage>
</organism>
<sequence length="294" mass="32034">MPAQPPVSPVYELEGPVLRVVGRTRGFVETAPDVGVRGADLDALIRRHRDFFAARGEAVEWKTRSHDLPTDLAERLGAAGFVAEERETVVIGLTGPLASAPTVPDGIILRRVTSRSDFERIAALQTEVWGEDHSWLADDLESSVGEAGDDVVIIVVEAGDRLVSSARLEFQPGTDFAGLWGGSTLSEWRGRGIYRALVAARAQARRPPRRALPPGRRLGRQPADPAAPRLRGRHNGDPLRLDSGGLTCRGIRRALNQFDGVFDRKALKSRSYVPKTQKLRRIGWGEGGYQAAGL</sequence>
<protein>
    <submittedName>
        <fullName evidence="3">GNAT family N-acetyltransferase</fullName>
    </submittedName>
</protein>
<dbReference type="EMBL" id="CP075584">
    <property type="protein sequence ID" value="WBM80533.1"/>
    <property type="molecule type" value="Genomic_DNA"/>
</dbReference>
<dbReference type="SUPFAM" id="SSF55729">
    <property type="entry name" value="Acyl-CoA N-acyltransferases (Nat)"/>
    <property type="match status" value="1"/>
</dbReference>
<dbReference type="PROSITE" id="PS51186">
    <property type="entry name" value="GNAT"/>
    <property type="match status" value="1"/>
</dbReference>
<reference evidence="3 4" key="1">
    <citation type="submission" date="2021-05" db="EMBL/GenBank/DDBJ databases">
        <authorList>
            <person name="Kumar R."/>
            <person name="Kumar A."/>
            <person name="Mukhia S."/>
        </authorList>
    </citation>
    <scope>NUCLEOTIDE SEQUENCE [LARGE SCALE GENOMIC DNA]</scope>
    <source>
        <strain evidence="3 4">ERMR7:08</strain>
    </source>
</reference>
<dbReference type="Gene3D" id="3.40.630.30">
    <property type="match status" value="1"/>
</dbReference>
<proteinExistence type="predicted"/>
<feature type="domain" description="N-acetyltransferase" evidence="2">
    <location>
        <begin position="107"/>
        <end position="242"/>
    </location>
</feature>